<dbReference type="Pfam" id="PF09721">
    <property type="entry name" value="Exosortase_EpsH"/>
    <property type="match status" value="1"/>
</dbReference>
<reference evidence="10 11" key="1">
    <citation type="submission" date="2021-07" db="EMBL/GenBank/DDBJ databases">
        <title>Alteriqipengyuania abyssalis NZ-12B nov, sp.nov isolated from deep sea sponge in pacific ocean.</title>
        <authorList>
            <person name="Tareen S."/>
            <person name="Wink J."/>
        </authorList>
    </citation>
    <scope>NUCLEOTIDE SEQUENCE [LARGE SCALE GENOMIC DNA]</scope>
    <source>
        <strain evidence="10 11">NZ-12B</strain>
    </source>
</reference>
<feature type="transmembrane region" description="Helical" evidence="8">
    <location>
        <begin position="195"/>
        <end position="215"/>
    </location>
</feature>
<dbReference type="InterPro" id="IPR017540">
    <property type="entry name" value="Exosortase-1"/>
</dbReference>
<keyword evidence="3" id="KW-0645">Protease</keyword>
<comment type="subcellular location">
    <subcellularLocation>
        <location evidence="1">Cell membrane</location>
        <topology evidence="1">Multi-pass membrane protein</topology>
    </subcellularLocation>
</comment>
<feature type="transmembrane region" description="Helical" evidence="8">
    <location>
        <begin position="320"/>
        <end position="338"/>
    </location>
</feature>
<keyword evidence="6 8" id="KW-1133">Transmembrane helix</keyword>
<feature type="transmembrane region" description="Helical" evidence="8">
    <location>
        <begin position="227"/>
        <end position="255"/>
    </location>
</feature>
<protein>
    <submittedName>
        <fullName evidence="10">Exosortase A</fullName>
        <ecNumber evidence="10">3.4.22.-</ecNumber>
    </submittedName>
</protein>
<evidence type="ECO:0000256" key="2">
    <source>
        <dbReference type="ARBA" id="ARBA00022475"/>
    </source>
</evidence>
<dbReference type="GO" id="GO:0016787">
    <property type="term" value="F:hydrolase activity"/>
    <property type="evidence" value="ECO:0007669"/>
    <property type="project" value="UniProtKB-KW"/>
</dbReference>
<evidence type="ECO:0000256" key="8">
    <source>
        <dbReference type="SAM" id="Phobius"/>
    </source>
</evidence>
<feature type="transmembrane region" description="Helical" evidence="8">
    <location>
        <begin position="54"/>
        <end position="75"/>
    </location>
</feature>
<dbReference type="EMBL" id="JAHWXP010000001">
    <property type="protein sequence ID" value="MBY8335790.1"/>
    <property type="molecule type" value="Genomic_DNA"/>
</dbReference>
<dbReference type="Pfam" id="PF11984">
    <property type="entry name" value="DUF3485"/>
    <property type="match status" value="1"/>
</dbReference>
<name>A0ABS7P9Q7_9SPHN</name>
<keyword evidence="5 10" id="KW-0378">Hydrolase</keyword>
<evidence type="ECO:0000256" key="3">
    <source>
        <dbReference type="ARBA" id="ARBA00022670"/>
    </source>
</evidence>
<feature type="transmembrane region" description="Helical" evidence="8">
    <location>
        <begin position="135"/>
        <end position="153"/>
    </location>
</feature>
<gene>
    <name evidence="10" type="primary">xrtA</name>
    <name evidence="10" type="ORF">KYN89_01890</name>
</gene>
<evidence type="ECO:0000256" key="1">
    <source>
        <dbReference type="ARBA" id="ARBA00004651"/>
    </source>
</evidence>
<dbReference type="InterPro" id="IPR013426">
    <property type="entry name" value="EpsH-like"/>
</dbReference>
<keyword evidence="11" id="KW-1185">Reference proteome</keyword>
<evidence type="ECO:0000256" key="6">
    <source>
        <dbReference type="ARBA" id="ARBA00022989"/>
    </source>
</evidence>
<sequence length="514" mass="55065">MPPELIRNPRHSPIAATLSRVPAAWAKALGWLALVWAAALLLTGGQWFAMAHQWLTVSAYQHILFVPPIIGWLVWNRRAALAQIEPRGWWPGLFLMLVALAVWLVGSLISLNIVAQVGAVMLLQAATLTLLGPRAGAVLLFPLAFAVFLVPFGEEIVPPLQMLTADIVIALTHLSGIEAHIDGVFIDTPAGLFEVAAACAGVQFVVAMITLGVLAAKIGMERWPRRIALMALCVVVPILANGVRAWGTIAIAQVIGAERAGGVDHIIYGWVFFAVVVALVLALAWRWFDRDPDAEALSAARLAEHPLVAKLERHSLSATTLAPLLISAIVLVGMWSALATSSAANVPALRAPQVPGWTQVADPATPEWRPAGKAASAILLTRYRDQEGRFVDLYIAAYTGDADPTVGEEGAVPPETPWRHVEAAPALDAMRGDRLMAYGRDRRVAWTGFVTNGTSQANPLLFRISTLGDRLRLRAEPRWIVIVSAPEPGAAPALQAFVSAAGGPAALVQRSQTR</sequence>
<dbReference type="NCBIfam" id="TIGR03109">
    <property type="entry name" value="exosort_XrtA"/>
    <property type="match status" value="1"/>
</dbReference>
<dbReference type="NCBIfam" id="TIGR02914">
    <property type="entry name" value="EpsI_fam"/>
    <property type="match status" value="1"/>
</dbReference>
<organism evidence="10 11">
    <name type="scientific">Alteriqipengyuania abyssalis</name>
    <dbReference type="NCBI Taxonomy" id="2860200"/>
    <lineage>
        <taxon>Bacteria</taxon>
        <taxon>Pseudomonadati</taxon>
        <taxon>Pseudomonadota</taxon>
        <taxon>Alphaproteobacteria</taxon>
        <taxon>Sphingomonadales</taxon>
        <taxon>Erythrobacteraceae</taxon>
        <taxon>Alteriqipengyuania</taxon>
    </lineage>
</organism>
<dbReference type="NCBIfam" id="TIGR04178">
    <property type="entry name" value="exo_archaeo"/>
    <property type="match status" value="1"/>
</dbReference>
<evidence type="ECO:0000313" key="10">
    <source>
        <dbReference type="EMBL" id="MBY8335790.1"/>
    </source>
</evidence>
<keyword evidence="2" id="KW-1003">Cell membrane</keyword>
<dbReference type="InterPro" id="IPR019127">
    <property type="entry name" value="Exosortase"/>
</dbReference>
<dbReference type="EC" id="3.4.22.-" evidence="10"/>
<feature type="domain" description="Methanolan biosynthesis EpsI" evidence="9">
    <location>
        <begin position="325"/>
        <end position="501"/>
    </location>
</feature>
<dbReference type="InterPro" id="IPR026392">
    <property type="entry name" value="Exo/Archaeosortase_dom"/>
</dbReference>
<feature type="transmembrane region" description="Helical" evidence="8">
    <location>
        <begin position="267"/>
        <end position="288"/>
    </location>
</feature>
<accession>A0ABS7P9Q7</accession>
<evidence type="ECO:0000313" key="11">
    <source>
        <dbReference type="Proteomes" id="UP000759298"/>
    </source>
</evidence>
<dbReference type="Proteomes" id="UP000759298">
    <property type="component" value="Unassembled WGS sequence"/>
</dbReference>
<evidence type="ECO:0000259" key="9">
    <source>
        <dbReference type="Pfam" id="PF11984"/>
    </source>
</evidence>
<comment type="caution">
    <text evidence="10">The sequence shown here is derived from an EMBL/GenBank/DDBJ whole genome shotgun (WGS) entry which is preliminary data.</text>
</comment>
<dbReference type="InterPro" id="IPR014263">
    <property type="entry name" value="Methanolan_biosynth_EpsI"/>
</dbReference>
<evidence type="ECO:0000256" key="4">
    <source>
        <dbReference type="ARBA" id="ARBA00022692"/>
    </source>
</evidence>
<keyword evidence="4 8" id="KW-0812">Transmembrane</keyword>
<feature type="transmembrane region" description="Helical" evidence="8">
    <location>
        <begin position="24"/>
        <end position="42"/>
    </location>
</feature>
<feature type="transmembrane region" description="Helical" evidence="8">
    <location>
        <begin position="95"/>
        <end position="123"/>
    </location>
</feature>
<evidence type="ECO:0000256" key="7">
    <source>
        <dbReference type="ARBA" id="ARBA00023136"/>
    </source>
</evidence>
<dbReference type="NCBIfam" id="TIGR02602">
    <property type="entry name" value="8TM_EpsH"/>
    <property type="match status" value="1"/>
</dbReference>
<proteinExistence type="predicted"/>
<keyword evidence="7 8" id="KW-0472">Membrane</keyword>
<evidence type="ECO:0000256" key="5">
    <source>
        <dbReference type="ARBA" id="ARBA00022801"/>
    </source>
</evidence>